<keyword evidence="1" id="KW-0378">Hydrolase</keyword>
<dbReference type="SUPFAM" id="SSF53187">
    <property type="entry name" value="Zn-dependent exopeptidases"/>
    <property type="match status" value="1"/>
</dbReference>
<organism evidence="1 2">
    <name type="scientific">Candidatus Scalindua brodae</name>
    <dbReference type="NCBI Taxonomy" id="237368"/>
    <lineage>
        <taxon>Bacteria</taxon>
        <taxon>Pseudomonadati</taxon>
        <taxon>Planctomycetota</taxon>
        <taxon>Candidatus Brocadiia</taxon>
        <taxon>Candidatus Brocadiales</taxon>
        <taxon>Candidatus Scalinduaceae</taxon>
        <taxon>Candidatus Scalindua</taxon>
    </lineage>
</organism>
<dbReference type="GO" id="GO:0016787">
    <property type="term" value="F:hydrolase activity"/>
    <property type="evidence" value="ECO:0007669"/>
    <property type="project" value="UniProtKB-KW"/>
</dbReference>
<sequence>MNHAMWKILRGDGPLIGTAIHNGHELRDEVIAITALSDVERLREEDPYTGKWAEVVETNIVVGRSRFEVDLNRPRDKAFYRFPEDAWGLNLWKESPGSNLIQRSIDQYDFFYKEVNQLLREKIANHGSFLVLDIHSYNHLREGPDGPTANPESNPEVNVGTGTMDRNRWAPLVDRFISELNAFKFPGRNLDVRENVKFRGGEFPRWIHANFPENGCALAVEFKKFFMNEWNGELNQEMHKTILQALRATLPGLAEELRRSGARF</sequence>
<dbReference type="EMBL" id="JRYO01000118">
    <property type="protein sequence ID" value="KHE92577.1"/>
    <property type="molecule type" value="Genomic_DNA"/>
</dbReference>
<evidence type="ECO:0000313" key="2">
    <source>
        <dbReference type="Proteomes" id="UP000030652"/>
    </source>
</evidence>
<protein>
    <submittedName>
        <fullName evidence="1">N-formylglutamate amidohydrolase</fullName>
    </submittedName>
</protein>
<dbReference type="Gene3D" id="3.40.630.40">
    <property type="entry name" value="Zn-dependent exopeptidases"/>
    <property type="match status" value="1"/>
</dbReference>
<dbReference type="Pfam" id="PF05013">
    <property type="entry name" value="FGase"/>
    <property type="match status" value="1"/>
</dbReference>
<dbReference type="Proteomes" id="UP000030652">
    <property type="component" value="Unassembled WGS sequence"/>
</dbReference>
<accession>A0A0B0EHN4</accession>
<dbReference type="AlphaFoldDB" id="A0A0B0EHN4"/>
<name>A0A0B0EHN4_9BACT</name>
<proteinExistence type="predicted"/>
<evidence type="ECO:0000313" key="1">
    <source>
        <dbReference type="EMBL" id="KHE92577.1"/>
    </source>
</evidence>
<gene>
    <name evidence="1" type="ORF">SCABRO_01668</name>
</gene>
<dbReference type="InterPro" id="IPR007709">
    <property type="entry name" value="N-FG_amidohydro"/>
</dbReference>
<dbReference type="PATRIC" id="fig|237368.3.peg.1823"/>
<dbReference type="eggNOG" id="COG3741">
    <property type="taxonomic scope" value="Bacteria"/>
</dbReference>
<reference evidence="1 2" key="1">
    <citation type="submission" date="2014-10" db="EMBL/GenBank/DDBJ databases">
        <title>Draft genome of anammox bacterium scalindua brodae, obtained using differential coverage binning of sequence data from two enrichment reactors.</title>
        <authorList>
            <person name="Speth D.R."/>
            <person name="Russ L."/>
            <person name="Kartal B."/>
            <person name="Op den Camp H.J."/>
            <person name="Dutilh B.E."/>
            <person name="Jetten M.S."/>
        </authorList>
    </citation>
    <scope>NUCLEOTIDE SEQUENCE [LARGE SCALE GENOMIC DNA]</scope>
    <source>
        <strain evidence="1">RU1</strain>
    </source>
</reference>
<comment type="caution">
    <text evidence="1">The sequence shown here is derived from an EMBL/GenBank/DDBJ whole genome shotgun (WGS) entry which is preliminary data.</text>
</comment>